<comment type="caution">
    <text evidence="1">The sequence shown here is derived from an EMBL/GenBank/DDBJ whole genome shotgun (WGS) entry which is preliminary data.</text>
</comment>
<organism evidence="1">
    <name type="scientific">marine sediment metagenome</name>
    <dbReference type="NCBI Taxonomy" id="412755"/>
    <lineage>
        <taxon>unclassified sequences</taxon>
        <taxon>metagenomes</taxon>
        <taxon>ecological metagenomes</taxon>
    </lineage>
</organism>
<sequence>MDYKGVTLHEIPPNAQGLAALIMLGILKQHDISSFKPDSVESLHIELEAMKLAVADANRYISDPSSLEFDLKYLLEPNYLSERANLIDLTKAQDPKHGVPSHGDTVYL</sequence>
<reference evidence="1" key="1">
    <citation type="journal article" date="2014" name="Front. Microbiol.">
        <title>High frequency of phylogenetically diverse reductive dehalogenase-homologous genes in deep subseafloor sedimentary metagenomes.</title>
        <authorList>
            <person name="Kawai M."/>
            <person name="Futagami T."/>
            <person name="Toyoda A."/>
            <person name="Takaki Y."/>
            <person name="Nishi S."/>
            <person name="Hori S."/>
            <person name="Arai W."/>
            <person name="Tsubouchi T."/>
            <person name="Morono Y."/>
            <person name="Uchiyama I."/>
            <person name="Ito T."/>
            <person name="Fujiyama A."/>
            <person name="Inagaki F."/>
            <person name="Takami H."/>
        </authorList>
    </citation>
    <scope>NUCLEOTIDE SEQUENCE</scope>
    <source>
        <strain evidence="1">Expedition CK06-06</strain>
    </source>
</reference>
<dbReference type="EMBL" id="BART01015310">
    <property type="protein sequence ID" value="GAG82809.1"/>
    <property type="molecule type" value="Genomic_DNA"/>
</dbReference>
<dbReference type="AlphaFoldDB" id="X1AK66"/>
<protein>
    <submittedName>
        <fullName evidence="1">Uncharacterized protein</fullName>
    </submittedName>
</protein>
<evidence type="ECO:0000313" key="1">
    <source>
        <dbReference type="EMBL" id="GAG82809.1"/>
    </source>
</evidence>
<dbReference type="Gene3D" id="1.10.246.130">
    <property type="match status" value="1"/>
</dbReference>
<dbReference type="InterPro" id="IPR029055">
    <property type="entry name" value="Ntn_hydrolases_N"/>
</dbReference>
<dbReference type="InterPro" id="IPR052896">
    <property type="entry name" value="GGT-like_enzyme"/>
</dbReference>
<dbReference type="SUPFAM" id="SSF56235">
    <property type="entry name" value="N-terminal nucleophile aminohydrolases (Ntn hydrolases)"/>
    <property type="match status" value="1"/>
</dbReference>
<gene>
    <name evidence="1" type="ORF">S01H4_29763</name>
</gene>
<dbReference type="InterPro" id="IPR043138">
    <property type="entry name" value="GGT_lsub"/>
</dbReference>
<dbReference type="PANTHER" id="PTHR43881:SF1">
    <property type="entry name" value="GAMMA-GLUTAMYLTRANSPEPTIDASE (AFU_ORTHOLOGUE AFUA_4G13580)"/>
    <property type="match status" value="1"/>
</dbReference>
<dbReference type="PANTHER" id="PTHR43881">
    <property type="entry name" value="GAMMA-GLUTAMYLTRANSPEPTIDASE (AFU_ORTHOLOGUE AFUA_4G13580)"/>
    <property type="match status" value="1"/>
</dbReference>
<proteinExistence type="predicted"/>
<feature type="non-terminal residue" evidence="1">
    <location>
        <position position="108"/>
    </location>
</feature>
<accession>X1AK66</accession>
<name>X1AK66_9ZZZZ</name>
<dbReference type="Pfam" id="PF01019">
    <property type="entry name" value="G_glu_transpept"/>
    <property type="match status" value="1"/>
</dbReference>